<evidence type="ECO:0000313" key="2">
    <source>
        <dbReference type="EMBL" id="NGX94086.1"/>
    </source>
</evidence>
<evidence type="ECO:0000313" key="3">
    <source>
        <dbReference type="Proteomes" id="UP000480266"/>
    </source>
</evidence>
<feature type="transmembrane region" description="Helical" evidence="1">
    <location>
        <begin position="28"/>
        <end position="47"/>
    </location>
</feature>
<organism evidence="2 3">
    <name type="scientific">Candidatus Afipia apatlaquensis</name>
    <dbReference type="NCBI Taxonomy" id="2712852"/>
    <lineage>
        <taxon>Bacteria</taxon>
        <taxon>Pseudomonadati</taxon>
        <taxon>Pseudomonadota</taxon>
        <taxon>Alphaproteobacteria</taxon>
        <taxon>Hyphomicrobiales</taxon>
        <taxon>Nitrobacteraceae</taxon>
        <taxon>Afipia</taxon>
    </lineage>
</organism>
<feature type="transmembrane region" description="Helical" evidence="1">
    <location>
        <begin position="5"/>
        <end position="22"/>
    </location>
</feature>
<name>A0A7C9VD08_9BRAD</name>
<keyword evidence="1" id="KW-0812">Transmembrane</keyword>
<dbReference type="AlphaFoldDB" id="A0A7C9VD08"/>
<gene>
    <name evidence="2" type="ORF">G4V63_02190</name>
</gene>
<accession>A0A7C9VD08</accession>
<comment type="caution">
    <text evidence="2">The sequence shown here is derived from an EMBL/GenBank/DDBJ whole genome shotgun (WGS) entry which is preliminary data.</text>
</comment>
<keyword evidence="1" id="KW-1133">Transmembrane helix</keyword>
<dbReference type="EMBL" id="JAAMRR010000115">
    <property type="protein sequence ID" value="NGX94086.1"/>
    <property type="molecule type" value="Genomic_DNA"/>
</dbReference>
<sequence>MSTPLDIIVPVLMGAALLWWIGRGMGGRSMLIATAVTLAVIVGVLLIQNAGWR</sequence>
<dbReference type="Proteomes" id="UP000480266">
    <property type="component" value="Unassembled WGS sequence"/>
</dbReference>
<proteinExistence type="predicted"/>
<protein>
    <submittedName>
        <fullName evidence="2">Uncharacterized protein</fullName>
    </submittedName>
</protein>
<keyword evidence="3" id="KW-1185">Reference proteome</keyword>
<reference evidence="2" key="1">
    <citation type="submission" date="2020-02" db="EMBL/GenBank/DDBJ databases">
        <title>Draft genome sequence of Candidatus Afipia apatlaquensis IBT-C3, a potential strain for decolorization of textile dyes.</title>
        <authorList>
            <person name="Sanchez-Reyes A."/>
            <person name="Breton-Deval L."/>
            <person name="Mangelson H."/>
            <person name="Sanchez-Flores A."/>
        </authorList>
    </citation>
    <scope>NUCLEOTIDE SEQUENCE [LARGE SCALE GENOMIC DNA]</scope>
    <source>
        <strain evidence="2">IBT-C3</strain>
    </source>
</reference>
<keyword evidence="1" id="KW-0472">Membrane</keyword>
<evidence type="ECO:0000256" key="1">
    <source>
        <dbReference type="SAM" id="Phobius"/>
    </source>
</evidence>